<accession>A0ABS7SDY2</accession>
<comment type="catalytic activity">
    <reaction evidence="3">
        <text>[thioredoxin]-dithiol + NADP(+) = [thioredoxin]-disulfide + NADPH + H(+)</text>
        <dbReference type="Rhea" id="RHEA:20345"/>
        <dbReference type="Rhea" id="RHEA-COMP:10698"/>
        <dbReference type="Rhea" id="RHEA-COMP:10700"/>
        <dbReference type="ChEBI" id="CHEBI:15378"/>
        <dbReference type="ChEBI" id="CHEBI:29950"/>
        <dbReference type="ChEBI" id="CHEBI:50058"/>
        <dbReference type="ChEBI" id="CHEBI:57783"/>
        <dbReference type="ChEBI" id="CHEBI:58349"/>
        <dbReference type="EC" id="1.8.1.9"/>
    </reaction>
</comment>
<evidence type="ECO:0000259" key="5">
    <source>
        <dbReference type="Pfam" id="PF07992"/>
    </source>
</evidence>
<dbReference type="Proteomes" id="UP000826651">
    <property type="component" value="Unassembled WGS sequence"/>
</dbReference>
<dbReference type="EMBL" id="JAGSHT010000020">
    <property type="protein sequence ID" value="MBZ2198559.1"/>
    <property type="molecule type" value="Genomic_DNA"/>
</dbReference>
<dbReference type="Gene3D" id="3.50.50.60">
    <property type="entry name" value="FAD/NAD(P)-binding domain"/>
    <property type="match status" value="2"/>
</dbReference>
<proteinExistence type="predicted"/>
<dbReference type="InterPro" id="IPR023753">
    <property type="entry name" value="FAD/NAD-binding_dom"/>
</dbReference>
<evidence type="ECO:0000256" key="1">
    <source>
        <dbReference type="ARBA" id="ARBA00022630"/>
    </source>
</evidence>
<dbReference type="RefSeq" id="WP_223409521.1">
    <property type="nucleotide sequence ID" value="NZ_JAGSHT010000020.1"/>
</dbReference>
<dbReference type="InterPro" id="IPR036188">
    <property type="entry name" value="FAD/NAD-bd_sf"/>
</dbReference>
<keyword evidence="7" id="KW-1185">Reference proteome</keyword>
<feature type="region of interest" description="Disordered" evidence="4">
    <location>
        <begin position="1"/>
        <end position="21"/>
    </location>
</feature>
<evidence type="ECO:0000256" key="4">
    <source>
        <dbReference type="SAM" id="MobiDB-lite"/>
    </source>
</evidence>
<protein>
    <submittedName>
        <fullName evidence="6">NAD(P)/FAD-dependent oxidoreductase</fullName>
    </submittedName>
</protein>
<dbReference type="SUPFAM" id="SSF51905">
    <property type="entry name" value="FAD/NAD(P)-binding domain"/>
    <property type="match status" value="1"/>
</dbReference>
<evidence type="ECO:0000313" key="7">
    <source>
        <dbReference type="Proteomes" id="UP000826651"/>
    </source>
</evidence>
<feature type="compositionally biased region" description="Pro residues" evidence="4">
    <location>
        <begin position="1"/>
        <end position="18"/>
    </location>
</feature>
<gene>
    <name evidence="6" type="ORF">KCQ71_20585</name>
</gene>
<dbReference type="PRINTS" id="PR00368">
    <property type="entry name" value="FADPNR"/>
</dbReference>
<sequence>MQTNPNPDPTPGPSPAPDAPGLRSRYDVVVIGGAAAGLSAALTLSRARRSVLVVDAGQPRNTPADGVHNYLGREGTPPGELLAIGRAEVSGYGGEITAGAVTAVGRAETEGFEITLADGRRTGARQVLLAAGARDELPDVPGLAERFGRDVLHCPYCHGWEVRDLPIGVLASSPMAMHQVLLLRQWSADVTLFLNDVLEPTETEWEQLTARGIAVVDGAVAAVESADDRLTGVRLASGAFVPRSALAVQTRVFAPVGPLEGLGLSAEEFRMGEALFGTYLPTDAKGETSVPGIWAAGNVADVSTQVITAAAAGMRAGAQINAALVTQDTAAAVESARLAPA</sequence>
<dbReference type="InterPro" id="IPR050097">
    <property type="entry name" value="Ferredoxin-NADP_redctase_2"/>
</dbReference>
<evidence type="ECO:0000256" key="3">
    <source>
        <dbReference type="ARBA" id="ARBA00048132"/>
    </source>
</evidence>
<dbReference type="Pfam" id="PF07992">
    <property type="entry name" value="Pyr_redox_2"/>
    <property type="match status" value="1"/>
</dbReference>
<organism evidence="6 7">
    <name type="scientific">Occultella gossypii</name>
    <dbReference type="NCBI Taxonomy" id="2800820"/>
    <lineage>
        <taxon>Bacteria</taxon>
        <taxon>Bacillati</taxon>
        <taxon>Actinomycetota</taxon>
        <taxon>Actinomycetes</taxon>
        <taxon>Micrococcales</taxon>
        <taxon>Ruaniaceae</taxon>
        <taxon>Occultella</taxon>
    </lineage>
</organism>
<dbReference type="PRINTS" id="PR00469">
    <property type="entry name" value="PNDRDTASEII"/>
</dbReference>
<keyword evidence="1" id="KW-0285">Flavoprotein</keyword>
<dbReference type="PANTHER" id="PTHR48105">
    <property type="entry name" value="THIOREDOXIN REDUCTASE 1-RELATED-RELATED"/>
    <property type="match status" value="1"/>
</dbReference>
<reference evidence="6 7" key="1">
    <citation type="submission" date="2021-04" db="EMBL/GenBank/DDBJ databases">
        <title>Ruania sp. nov., isolated from sandy soil of mangrove forest.</title>
        <authorList>
            <person name="Ge X."/>
            <person name="Huang R."/>
            <person name="Liu W."/>
        </authorList>
    </citation>
    <scope>NUCLEOTIDE SEQUENCE [LARGE SCALE GENOMIC DNA]</scope>
    <source>
        <strain evidence="6 7">N2-46</strain>
    </source>
</reference>
<feature type="domain" description="FAD/NAD(P)-binding" evidence="5">
    <location>
        <begin position="26"/>
        <end position="312"/>
    </location>
</feature>
<keyword evidence="2" id="KW-0560">Oxidoreductase</keyword>
<evidence type="ECO:0000256" key="2">
    <source>
        <dbReference type="ARBA" id="ARBA00023002"/>
    </source>
</evidence>
<comment type="caution">
    <text evidence="6">The sequence shown here is derived from an EMBL/GenBank/DDBJ whole genome shotgun (WGS) entry which is preliminary data.</text>
</comment>
<name>A0ABS7SDY2_9MICO</name>
<evidence type="ECO:0000313" key="6">
    <source>
        <dbReference type="EMBL" id="MBZ2198559.1"/>
    </source>
</evidence>